<accession>A0AAV2N7C2</accession>
<organism evidence="1 2">
    <name type="scientific">Lasius platythorax</name>
    <dbReference type="NCBI Taxonomy" id="488582"/>
    <lineage>
        <taxon>Eukaryota</taxon>
        <taxon>Metazoa</taxon>
        <taxon>Ecdysozoa</taxon>
        <taxon>Arthropoda</taxon>
        <taxon>Hexapoda</taxon>
        <taxon>Insecta</taxon>
        <taxon>Pterygota</taxon>
        <taxon>Neoptera</taxon>
        <taxon>Endopterygota</taxon>
        <taxon>Hymenoptera</taxon>
        <taxon>Apocrita</taxon>
        <taxon>Aculeata</taxon>
        <taxon>Formicoidea</taxon>
        <taxon>Formicidae</taxon>
        <taxon>Formicinae</taxon>
        <taxon>Lasius</taxon>
        <taxon>Lasius</taxon>
    </lineage>
</organism>
<sequence length="70" mass="8059">MCIRVVVVVIGQTDMLLANEASARDGRAWARISPENMTHFWLRHRLLGSHVVAQFPCFTKVIFQLTNHRL</sequence>
<dbReference type="AlphaFoldDB" id="A0AAV2N7C2"/>
<evidence type="ECO:0000313" key="2">
    <source>
        <dbReference type="Proteomes" id="UP001497644"/>
    </source>
</evidence>
<keyword evidence="2" id="KW-1185">Reference proteome</keyword>
<name>A0AAV2N7C2_9HYME</name>
<dbReference type="EMBL" id="OZ034834">
    <property type="protein sequence ID" value="CAL1675677.1"/>
    <property type="molecule type" value="Genomic_DNA"/>
</dbReference>
<proteinExistence type="predicted"/>
<reference evidence="1" key="1">
    <citation type="submission" date="2024-04" db="EMBL/GenBank/DDBJ databases">
        <authorList>
            <consortium name="Molecular Ecology Group"/>
        </authorList>
    </citation>
    <scope>NUCLEOTIDE SEQUENCE</scope>
</reference>
<gene>
    <name evidence="1" type="ORF">LPLAT_LOCUS2004</name>
</gene>
<protein>
    <recommendedName>
        <fullName evidence="3">Secreted protein</fullName>
    </recommendedName>
</protein>
<evidence type="ECO:0008006" key="3">
    <source>
        <dbReference type="Google" id="ProtNLM"/>
    </source>
</evidence>
<dbReference type="Proteomes" id="UP001497644">
    <property type="component" value="Chromosome 11"/>
</dbReference>
<evidence type="ECO:0000313" key="1">
    <source>
        <dbReference type="EMBL" id="CAL1675677.1"/>
    </source>
</evidence>